<dbReference type="NCBIfam" id="TIGR03943">
    <property type="entry name" value="TIGR03943 family putative permease subunit"/>
    <property type="match status" value="1"/>
</dbReference>
<gene>
    <name evidence="4" type="ORF">HZF24_16825</name>
</gene>
<dbReference type="Pfam" id="PF09323">
    <property type="entry name" value="DUF1980"/>
    <property type="match status" value="1"/>
</dbReference>
<feature type="domain" description="DUF1980" evidence="2">
    <location>
        <begin position="13"/>
        <end position="93"/>
    </location>
</feature>
<feature type="domain" description="DUF1980" evidence="3">
    <location>
        <begin position="170"/>
        <end position="290"/>
    </location>
</feature>
<keyword evidence="1" id="KW-0472">Membrane</keyword>
<keyword evidence="1" id="KW-1133">Transmembrane helix</keyword>
<dbReference type="Pfam" id="PF21537">
    <property type="entry name" value="DUF1980_C"/>
    <property type="match status" value="1"/>
</dbReference>
<evidence type="ECO:0000313" key="4">
    <source>
        <dbReference type="EMBL" id="NYB75815.1"/>
    </source>
</evidence>
<keyword evidence="1" id="KW-0812">Transmembrane</keyword>
<sequence length="292" mass="32692">MQAKAFNFQVFLEISCNIVFALIIIYLLKSGNYLYYVTPRMEPYLIFSTIVSAIWALAGIKRLFKPQHLIRSAHCFVLMIPVVLLLLPHSALGINDVSTGYAGAGAYMKNPTSGNSSIQSEYSSGQYSDFTNDPVDYSGNTTSPSAQEDYNYSYDISPSPYEPDVKSGLDEENKKINIINDEFYPWITEIYANMDGYEGYEITMTGFVFKDQEYLNENEFVPARLAMVCCAADLAPIGILCLYDNLSELESGQWVTVTGILHKGQYNGQDEPQITVTGISPAEEVLVYIFPY</sequence>
<protein>
    <submittedName>
        <fullName evidence="4">TIGR03943 family protein</fullName>
    </submittedName>
</protein>
<feature type="transmembrane region" description="Helical" evidence="1">
    <location>
        <begin position="7"/>
        <end position="28"/>
    </location>
</feature>
<dbReference type="PANTHER" id="PTHR40047">
    <property type="entry name" value="UPF0703 PROTEIN YCGQ"/>
    <property type="match status" value="1"/>
</dbReference>
<name>A0A974BNA2_SEDHY</name>
<dbReference type="PANTHER" id="PTHR40047:SF1">
    <property type="entry name" value="UPF0703 PROTEIN YCGQ"/>
    <property type="match status" value="1"/>
</dbReference>
<comment type="caution">
    <text evidence="4">The sequence shown here is derived from an EMBL/GenBank/DDBJ whole genome shotgun (WGS) entry which is preliminary data.</text>
</comment>
<proteinExistence type="predicted"/>
<feature type="transmembrane region" description="Helical" evidence="1">
    <location>
        <begin position="44"/>
        <end position="64"/>
    </location>
</feature>
<dbReference type="InterPro" id="IPR015402">
    <property type="entry name" value="DUF1980"/>
</dbReference>
<dbReference type="InterPro" id="IPR052955">
    <property type="entry name" value="UPF0703_membrane_permease"/>
</dbReference>
<keyword evidence="5" id="KW-1185">Reference proteome</keyword>
<dbReference type="AlphaFoldDB" id="A0A974BNA2"/>
<dbReference type="InterPro" id="IPR048447">
    <property type="entry name" value="DUF1980_C"/>
</dbReference>
<evidence type="ECO:0000259" key="2">
    <source>
        <dbReference type="Pfam" id="PF09323"/>
    </source>
</evidence>
<dbReference type="EMBL" id="JACBNQ010000029">
    <property type="protein sequence ID" value="NYB75815.1"/>
    <property type="molecule type" value="Genomic_DNA"/>
</dbReference>
<accession>A0A974BNA2</accession>
<reference evidence="4" key="1">
    <citation type="submission" date="2020-07" db="EMBL/GenBank/DDBJ databases">
        <title>Genomic analysis of a strain of Sedimentibacter Hydroxybenzoicus DSM7310.</title>
        <authorList>
            <person name="Ma S."/>
        </authorList>
    </citation>
    <scope>NUCLEOTIDE SEQUENCE</scope>
    <source>
        <strain evidence="4">DSM 7310</strain>
    </source>
</reference>
<dbReference type="Proteomes" id="UP000611629">
    <property type="component" value="Unassembled WGS sequence"/>
</dbReference>
<evidence type="ECO:0000256" key="1">
    <source>
        <dbReference type="SAM" id="Phobius"/>
    </source>
</evidence>
<dbReference type="RefSeq" id="WP_179239532.1">
    <property type="nucleotide sequence ID" value="NZ_JACBNQ010000029.1"/>
</dbReference>
<feature type="transmembrane region" description="Helical" evidence="1">
    <location>
        <begin position="76"/>
        <end position="94"/>
    </location>
</feature>
<organism evidence="4 5">
    <name type="scientific">Sedimentibacter hydroxybenzoicus DSM 7310</name>
    <dbReference type="NCBI Taxonomy" id="1123245"/>
    <lineage>
        <taxon>Bacteria</taxon>
        <taxon>Bacillati</taxon>
        <taxon>Bacillota</taxon>
        <taxon>Tissierellia</taxon>
        <taxon>Sedimentibacter</taxon>
    </lineage>
</organism>
<evidence type="ECO:0000313" key="5">
    <source>
        <dbReference type="Proteomes" id="UP000611629"/>
    </source>
</evidence>
<evidence type="ECO:0000259" key="3">
    <source>
        <dbReference type="Pfam" id="PF21537"/>
    </source>
</evidence>
<dbReference type="InterPro" id="IPR048493">
    <property type="entry name" value="DUF1980_N"/>
</dbReference>